<dbReference type="EMBL" id="CP091139">
    <property type="protein sequence ID" value="UUT35648.1"/>
    <property type="molecule type" value="Genomic_DNA"/>
</dbReference>
<organism evidence="2 3">
    <name type="scientific">Microbacterium elymi</name>
    <dbReference type="NCBI Taxonomy" id="2909587"/>
    <lineage>
        <taxon>Bacteria</taxon>
        <taxon>Bacillati</taxon>
        <taxon>Actinomycetota</taxon>
        <taxon>Actinomycetes</taxon>
        <taxon>Micrococcales</taxon>
        <taxon>Microbacteriaceae</taxon>
        <taxon>Microbacterium</taxon>
    </lineage>
</organism>
<accession>A0ABY5NKG8</accession>
<feature type="compositionally biased region" description="Low complexity" evidence="1">
    <location>
        <begin position="217"/>
        <end position="233"/>
    </location>
</feature>
<gene>
    <name evidence="2" type="ORF">L2X98_20470</name>
</gene>
<dbReference type="RefSeq" id="WP_259612264.1">
    <property type="nucleotide sequence ID" value="NZ_CP091139.2"/>
</dbReference>
<feature type="region of interest" description="Disordered" evidence="1">
    <location>
        <begin position="200"/>
        <end position="246"/>
    </location>
</feature>
<proteinExistence type="predicted"/>
<dbReference type="Proteomes" id="UP001054811">
    <property type="component" value="Chromosome"/>
</dbReference>
<protein>
    <submittedName>
        <fullName evidence="2">Uncharacterized protein</fullName>
    </submittedName>
</protein>
<evidence type="ECO:0000313" key="3">
    <source>
        <dbReference type="Proteomes" id="UP001054811"/>
    </source>
</evidence>
<evidence type="ECO:0000313" key="2">
    <source>
        <dbReference type="EMBL" id="UUT35648.1"/>
    </source>
</evidence>
<evidence type="ECO:0000256" key="1">
    <source>
        <dbReference type="SAM" id="MobiDB-lite"/>
    </source>
</evidence>
<reference evidence="2" key="1">
    <citation type="submission" date="2022-01" db="EMBL/GenBank/DDBJ databases">
        <title>Microbacterium eymi and Microbacterium rhizovicinus sp. nov., isolated from the rhizospheric soil of Elymus tsukushiensis, a plant native to the Dokdo Islands, Republic of Korea.</title>
        <authorList>
            <person name="Hwang Y.J."/>
        </authorList>
    </citation>
    <scope>NUCLEOTIDE SEQUENCE</scope>
    <source>
        <strain evidence="2">KUDC0405</strain>
    </source>
</reference>
<sequence>MRSLAGLAADSEYFDNLIERATLRAELARMGLEPLLVELSVRHVPEDRVRAELEYAWWQSALEHVLRSDRALLGANTAVVDRLERDFRLVDEAHVAASGPLLAARLATQWRIGIVDHADEAAALKRALKLGDVTADQVTRIAPELTDTLVPAWIASPYDIPLIPDTVRFDVVLVADAGALSLAEAAPALRRARQVVAFGDPVTQGPPRSASPPAAPVPATSRPRTTSRSTPPACSRASPSWCRSRP</sequence>
<name>A0ABY5NKG8_9MICO</name>
<keyword evidence="3" id="KW-1185">Reference proteome</keyword>